<organism evidence="1">
    <name type="scientific">Triatoma infestans</name>
    <name type="common">Assassin bug</name>
    <dbReference type="NCBI Taxonomy" id="30076"/>
    <lineage>
        <taxon>Eukaryota</taxon>
        <taxon>Metazoa</taxon>
        <taxon>Ecdysozoa</taxon>
        <taxon>Arthropoda</taxon>
        <taxon>Hexapoda</taxon>
        <taxon>Insecta</taxon>
        <taxon>Pterygota</taxon>
        <taxon>Neoptera</taxon>
        <taxon>Paraneoptera</taxon>
        <taxon>Hemiptera</taxon>
        <taxon>Heteroptera</taxon>
        <taxon>Panheteroptera</taxon>
        <taxon>Cimicomorpha</taxon>
        <taxon>Reduviidae</taxon>
        <taxon>Triatominae</taxon>
        <taxon>Triatoma</taxon>
    </lineage>
</organism>
<reference evidence="1" key="1">
    <citation type="submission" date="2016-04" db="EMBL/GenBank/DDBJ databases">
        <authorList>
            <person name="Calderon-Fernandez G.M.Sr."/>
        </authorList>
    </citation>
    <scope>NUCLEOTIDE SEQUENCE</scope>
    <source>
        <strain evidence="1">Int1</strain>
        <tissue evidence="1">Integument</tissue>
    </source>
</reference>
<accession>A0A170UD13</accession>
<protein>
    <submittedName>
        <fullName evidence="1">Uncharacterized protein</fullName>
    </submittedName>
</protein>
<proteinExistence type="predicted"/>
<dbReference type="AlphaFoldDB" id="A0A170UD13"/>
<sequence>MKISNKYVAINLDNIVLNVQPRQQEGKKGS</sequence>
<dbReference type="EMBL" id="GEMB01007654">
    <property type="protein sequence ID" value="JAR95782.1"/>
    <property type="molecule type" value="Transcribed_RNA"/>
</dbReference>
<evidence type="ECO:0000313" key="1">
    <source>
        <dbReference type="EMBL" id="JAR95782.1"/>
    </source>
</evidence>
<reference evidence="1" key="2">
    <citation type="journal article" date="2017" name="J. Med. Entomol.">
        <title>Transcriptome Analysis of the Triatoma infestans (Hemiptera: Reduviidae) Integument.</title>
        <authorList>
            <person name="Calderon-Fernandez G.M."/>
            <person name="Moriconi D.E."/>
            <person name="Dulbecco A.B."/>
            <person name="Juarez M.P."/>
        </authorList>
    </citation>
    <scope>NUCLEOTIDE SEQUENCE</scope>
    <source>
        <strain evidence="1">Int1</strain>
        <tissue evidence="1">Integument</tissue>
    </source>
</reference>
<name>A0A170UD13_TRIIF</name>